<sequence length="198" mass="21320">MVWLDDPALIAERSAALGKPHIAPLEIWREGLVGAGHPVPHFDPFDGGIDARLLLLLETPGPGPDRTRFVSRDNPSGTARNLRRYLEAADIGRHDIVQWNCVPWIVHAPGARNRALRRAEIAEGLATLPGLLARLPCMRVCILAGRVAAGAKALIEEARPDAFVITMPHPSPANVCTSPDVGQRIESALVAAKNALIK</sequence>
<gene>
    <name evidence="2" type="ORF">BV97_04351</name>
</gene>
<evidence type="ECO:0000313" key="2">
    <source>
        <dbReference type="EMBL" id="EZP77782.1"/>
    </source>
</evidence>
<dbReference type="SUPFAM" id="SSF52141">
    <property type="entry name" value="Uracil-DNA glycosylase-like"/>
    <property type="match status" value="1"/>
</dbReference>
<dbReference type="PATRIC" id="fig|158500.4.peg.4422"/>
<protein>
    <submittedName>
        <fullName evidence="2">Uracil-DNA glycosylase superfamily protein</fullName>
    </submittedName>
</protein>
<dbReference type="InterPro" id="IPR005122">
    <property type="entry name" value="Uracil-DNA_glycosylase-like"/>
</dbReference>
<proteinExistence type="predicted"/>
<dbReference type="eggNOG" id="COG1573">
    <property type="taxonomic scope" value="Bacteria"/>
</dbReference>
<evidence type="ECO:0000313" key="3">
    <source>
        <dbReference type="Proteomes" id="UP000024329"/>
    </source>
</evidence>
<feature type="domain" description="Uracil-DNA glycosylase-like" evidence="1">
    <location>
        <begin position="47"/>
        <end position="177"/>
    </location>
</feature>
<dbReference type="Proteomes" id="UP000024329">
    <property type="component" value="Unassembled WGS sequence"/>
</dbReference>
<dbReference type="Pfam" id="PF03167">
    <property type="entry name" value="UDG"/>
    <property type="match status" value="1"/>
</dbReference>
<comment type="caution">
    <text evidence="2">The sequence shown here is derived from an EMBL/GenBank/DDBJ whole genome shotgun (WGS) entry which is preliminary data.</text>
</comment>
<accession>A0A031JPW8</accession>
<dbReference type="InterPro" id="IPR036895">
    <property type="entry name" value="Uracil-DNA_glycosylase-like_sf"/>
</dbReference>
<dbReference type="EMBL" id="JFYZ01000032">
    <property type="protein sequence ID" value="EZP77782.1"/>
    <property type="molecule type" value="Genomic_DNA"/>
</dbReference>
<dbReference type="RefSeq" id="WP_036528646.1">
    <property type="nucleotide sequence ID" value="NZ_JFYZ01000032.1"/>
</dbReference>
<organism evidence="2 3">
    <name type="scientific">Novosphingobium resinovorum</name>
    <dbReference type="NCBI Taxonomy" id="158500"/>
    <lineage>
        <taxon>Bacteria</taxon>
        <taxon>Pseudomonadati</taxon>
        <taxon>Pseudomonadota</taxon>
        <taxon>Alphaproteobacteria</taxon>
        <taxon>Sphingomonadales</taxon>
        <taxon>Sphingomonadaceae</taxon>
        <taxon>Novosphingobium</taxon>
    </lineage>
</organism>
<dbReference type="CDD" id="cd10035">
    <property type="entry name" value="UDG_like"/>
    <property type="match status" value="1"/>
</dbReference>
<name>A0A031JPW8_9SPHN</name>
<evidence type="ECO:0000259" key="1">
    <source>
        <dbReference type="Pfam" id="PF03167"/>
    </source>
</evidence>
<dbReference type="Gene3D" id="3.40.470.10">
    <property type="entry name" value="Uracil-DNA glycosylase-like domain"/>
    <property type="match status" value="1"/>
</dbReference>
<reference evidence="2 3" key="1">
    <citation type="submission" date="2014-03" db="EMBL/GenBank/DDBJ databases">
        <title>Whole genome sequence of Novosphingobium resinovorum KF1.</title>
        <authorList>
            <person name="Gan H.M."/>
            <person name="Gan H.Y."/>
            <person name="Chew T.H."/>
            <person name="Savka M.A."/>
        </authorList>
    </citation>
    <scope>NUCLEOTIDE SEQUENCE [LARGE SCALE GENOMIC DNA]</scope>
    <source>
        <strain evidence="2 3">KF1</strain>
    </source>
</reference>
<dbReference type="AlphaFoldDB" id="A0A031JPW8"/>